<keyword evidence="3 7" id="KW-0812">Transmembrane</keyword>
<evidence type="ECO:0000256" key="4">
    <source>
        <dbReference type="ARBA" id="ARBA00022989"/>
    </source>
</evidence>
<gene>
    <name evidence="9" type="ORF">H9870_05965</name>
</gene>
<evidence type="ECO:0000256" key="2">
    <source>
        <dbReference type="ARBA" id="ARBA00022475"/>
    </source>
</evidence>
<dbReference type="InterPro" id="IPR010432">
    <property type="entry name" value="RDD"/>
</dbReference>
<evidence type="ECO:0000313" key="9">
    <source>
        <dbReference type="EMBL" id="HIW91187.1"/>
    </source>
</evidence>
<feature type="transmembrane region" description="Helical" evidence="7">
    <location>
        <begin position="110"/>
        <end position="130"/>
    </location>
</feature>
<dbReference type="GO" id="GO:0005886">
    <property type="term" value="C:plasma membrane"/>
    <property type="evidence" value="ECO:0007669"/>
    <property type="project" value="UniProtKB-SubCell"/>
</dbReference>
<keyword evidence="4 7" id="KW-1133">Transmembrane helix</keyword>
<evidence type="ECO:0000256" key="3">
    <source>
        <dbReference type="ARBA" id="ARBA00022692"/>
    </source>
</evidence>
<dbReference type="PANTHER" id="PTHR36115:SF4">
    <property type="entry name" value="MEMBRANE PROTEIN"/>
    <property type="match status" value="1"/>
</dbReference>
<sequence length="222" mass="24070">MSTPNNPYGSNNNDGRGDLPSFGDYSQNSNDNYNAGHNNAYDGGFEQFPASPEAGLHGGGYAGAGKRIGALLIDYVILVVIFIAVTLMFSSQLNDINDWLASSDDNVNNMPSVGAVYAVLLLPPILWLIYKIAMESWRGQTLGKMAIGIKVVDADGKLVSAVSSLIRNSWFIIGFLLMLFTSNLGLIAFILIQIILGVLIARNNYDQHTCDTWAKAYVVTAR</sequence>
<dbReference type="AlphaFoldDB" id="A0A9D1RP77"/>
<dbReference type="Proteomes" id="UP000824190">
    <property type="component" value="Unassembled WGS sequence"/>
</dbReference>
<feature type="transmembrane region" description="Helical" evidence="7">
    <location>
        <begin position="170"/>
        <end position="200"/>
    </location>
</feature>
<keyword evidence="2" id="KW-1003">Cell membrane</keyword>
<accession>A0A9D1RP77</accession>
<feature type="transmembrane region" description="Helical" evidence="7">
    <location>
        <begin position="71"/>
        <end position="90"/>
    </location>
</feature>
<name>A0A9D1RP77_9CORY</name>
<comment type="caution">
    <text evidence="9">The sequence shown here is derived from an EMBL/GenBank/DDBJ whole genome shotgun (WGS) entry which is preliminary data.</text>
</comment>
<evidence type="ECO:0000256" key="1">
    <source>
        <dbReference type="ARBA" id="ARBA00004651"/>
    </source>
</evidence>
<feature type="compositionally biased region" description="Polar residues" evidence="6">
    <location>
        <begin position="1"/>
        <end position="14"/>
    </location>
</feature>
<protein>
    <submittedName>
        <fullName evidence="9">RDD family protein</fullName>
    </submittedName>
</protein>
<evidence type="ECO:0000259" key="8">
    <source>
        <dbReference type="Pfam" id="PF06271"/>
    </source>
</evidence>
<organism evidence="9 10">
    <name type="scientific">Candidatus Corynebacterium avicola</name>
    <dbReference type="NCBI Taxonomy" id="2838527"/>
    <lineage>
        <taxon>Bacteria</taxon>
        <taxon>Bacillati</taxon>
        <taxon>Actinomycetota</taxon>
        <taxon>Actinomycetes</taxon>
        <taxon>Mycobacteriales</taxon>
        <taxon>Corynebacteriaceae</taxon>
        <taxon>Corynebacterium</taxon>
    </lineage>
</organism>
<dbReference type="PANTHER" id="PTHR36115">
    <property type="entry name" value="PROLINE-RICH ANTIGEN HOMOLOG-RELATED"/>
    <property type="match status" value="1"/>
</dbReference>
<evidence type="ECO:0000313" key="10">
    <source>
        <dbReference type="Proteomes" id="UP000824190"/>
    </source>
</evidence>
<evidence type="ECO:0000256" key="7">
    <source>
        <dbReference type="SAM" id="Phobius"/>
    </source>
</evidence>
<evidence type="ECO:0000256" key="5">
    <source>
        <dbReference type="ARBA" id="ARBA00023136"/>
    </source>
</evidence>
<dbReference type="Pfam" id="PF06271">
    <property type="entry name" value="RDD"/>
    <property type="match status" value="1"/>
</dbReference>
<dbReference type="EMBL" id="DXGC01000058">
    <property type="protein sequence ID" value="HIW91187.1"/>
    <property type="molecule type" value="Genomic_DNA"/>
</dbReference>
<feature type="domain" description="RDD" evidence="8">
    <location>
        <begin position="61"/>
        <end position="215"/>
    </location>
</feature>
<reference evidence="9" key="2">
    <citation type="submission" date="2021-04" db="EMBL/GenBank/DDBJ databases">
        <authorList>
            <person name="Gilroy R."/>
        </authorList>
    </citation>
    <scope>NUCLEOTIDE SEQUENCE</scope>
    <source>
        <strain evidence="9">CHK32-1732</strain>
    </source>
</reference>
<keyword evidence="5 7" id="KW-0472">Membrane</keyword>
<reference evidence="9" key="1">
    <citation type="journal article" date="2021" name="PeerJ">
        <title>Extensive microbial diversity within the chicken gut microbiome revealed by metagenomics and culture.</title>
        <authorList>
            <person name="Gilroy R."/>
            <person name="Ravi A."/>
            <person name="Getino M."/>
            <person name="Pursley I."/>
            <person name="Horton D.L."/>
            <person name="Alikhan N.F."/>
            <person name="Baker D."/>
            <person name="Gharbi K."/>
            <person name="Hall N."/>
            <person name="Watson M."/>
            <person name="Adriaenssens E.M."/>
            <person name="Foster-Nyarko E."/>
            <person name="Jarju S."/>
            <person name="Secka A."/>
            <person name="Antonio M."/>
            <person name="Oren A."/>
            <person name="Chaudhuri R.R."/>
            <person name="La Ragione R."/>
            <person name="Hildebrand F."/>
            <person name="Pallen M.J."/>
        </authorList>
    </citation>
    <scope>NUCLEOTIDE SEQUENCE</scope>
    <source>
        <strain evidence="9">CHK32-1732</strain>
    </source>
</reference>
<comment type="subcellular location">
    <subcellularLocation>
        <location evidence="1">Cell membrane</location>
        <topology evidence="1">Multi-pass membrane protein</topology>
    </subcellularLocation>
</comment>
<proteinExistence type="predicted"/>
<dbReference type="InterPro" id="IPR051791">
    <property type="entry name" value="Pra-immunoreactive"/>
</dbReference>
<feature type="region of interest" description="Disordered" evidence="6">
    <location>
        <begin position="1"/>
        <end position="28"/>
    </location>
</feature>
<evidence type="ECO:0000256" key="6">
    <source>
        <dbReference type="SAM" id="MobiDB-lite"/>
    </source>
</evidence>